<proteinExistence type="predicted"/>
<comment type="caution">
    <text evidence="2">The sequence shown here is derived from an EMBL/GenBank/DDBJ whole genome shotgun (WGS) entry which is preliminary data.</text>
</comment>
<feature type="compositionally biased region" description="Low complexity" evidence="1">
    <location>
        <begin position="350"/>
        <end position="367"/>
    </location>
</feature>
<feature type="region of interest" description="Disordered" evidence="1">
    <location>
        <begin position="350"/>
        <end position="370"/>
    </location>
</feature>
<dbReference type="EMBL" id="SNRW01026384">
    <property type="protein sequence ID" value="KAA6360834.1"/>
    <property type="molecule type" value="Genomic_DNA"/>
</dbReference>
<feature type="compositionally biased region" description="Low complexity" evidence="1">
    <location>
        <begin position="310"/>
        <end position="332"/>
    </location>
</feature>
<sequence length="411" mass="46339">MWGTLHILITTNTATQPQLNQQNSGLPDLSVNRQQQIAPIIPIIQNSQQQGADSEGSQTQRQNTIARNSNTVMEIVIESEGRDINPPPLEAKINQTSFNRQRDYWATKSYLLKYIGKPGAGRHHPGYGEGLIEVQEVLQRHARGETISIADWRKFWKELDTDLKLDTVRLQSPLSESEEKDQSTGFWNNPRKRYRQDDRSNSRWNNQNSQPRYNTRDDFRSQRRGQRGGRGDYRGRGYRGNRGGRNRDGWASDSYNNGNNRNLFSVAPWPPVEPVPATTSNTVVSDLTQRQIGVPVPQLVRTPDSWKSNKTPTPKQQSKQPTPTQATSGQLQPTIQQQITIHPQPQVYQLSTQPSISTSQSSETTSSNIIPIPTPSVHQVQQEQNHLLLPPVAVSPPPINPTNIELPPVVE</sequence>
<dbReference type="AlphaFoldDB" id="A0A5J4TQZ8"/>
<gene>
    <name evidence="2" type="ORF">EZS28_043639</name>
</gene>
<feature type="non-terminal residue" evidence="2">
    <location>
        <position position="411"/>
    </location>
</feature>
<feature type="region of interest" description="Disordered" evidence="1">
    <location>
        <begin position="284"/>
        <end position="332"/>
    </location>
</feature>
<reference evidence="2 3" key="1">
    <citation type="submission" date="2019-03" db="EMBL/GenBank/DDBJ databases">
        <title>Single cell metagenomics reveals metabolic interactions within the superorganism composed of flagellate Streblomastix strix and complex community of Bacteroidetes bacteria on its surface.</title>
        <authorList>
            <person name="Treitli S.C."/>
            <person name="Kolisko M."/>
            <person name="Husnik F."/>
            <person name="Keeling P."/>
            <person name="Hampl V."/>
        </authorList>
    </citation>
    <scope>NUCLEOTIDE SEQUENCE [LARGE SCALE GENOMIC DNA]</scope>
    <source>
        <strain evidence="2">ST1C</strain>
    </source>
</reference>
<evidence type="ECO:0000256" key="1">
    <source>
        <dbReference type="SAM" id="MobiDB-lite"/>
    </source>
</evidence>
<accession>A0A5J4TQZ8</accession>
<protein>
    <submittedName>
        <fullName evidence="2">Uncharacterized protein</fullName>
    </submittedName>
</protein>
<evidence type="ECO:0000313" key="2">
    <source>
        <dbReference type="EMBL" id="KAA6360834.1"/>
    </source>
</evidence>
<evidence type="ECO:0000313" key="3">
    <source>
        <dbReference type="Proteomes" id="UP000324800"/>
    </source>
</evidence>
<name>A0A5J4TQZ8_9EUKA</name>
<dbReference type="Proteomes" id="UP000324800">
    <property type="component" value="Unassembled WGS sequence"/>
</dbReference>
<organism evidence="2 3">
    <name type="scientific">Streblomastix strix</name>
    <dbReference type="NCBI Taxonomy" id="222440"/>
    <lineage>
        <taxon>Eukaryota</taxon>
        <taxon>Metamonada</taxon>
        <taxon>Preaxostyla</taxon>
        <taxon>Oxymonadida</taxon>
        <taxon>Streblomastigidae</taxon>
        <taxon>Streblomastix</taxon>
    </lineage>
</organism>
<feature type="region of interest" description="Disordered" evidence="1">
    <location>
        <begin position="172"/>
        <end position="257"/>
    </location>
</feature>